<accession>A0ABS4QHK2</accession>
<evidence type="ECO:0000313" key="2">
    <source>
        <dbReference type="EMBL" id="MBP2191182.1"/>
    </source>
</evidence>
<keyword evidence="1" id="KW-0732">Signal</keyword>
<keyword evidence="3" id="KW-1185">Reference proteome</keyword>
<comment type="caution">
    <text evidence="2">The sequence shown here is derived from an EMBL/GenBank/DDBJ whole genome shotgun (WGS) entry which is preliminary data.</text>
</comment>
<proteinExistence type="predicted"/>
<feature type="chain" id="PRO_5046778322" evidence="1">
    <location>
        <begin position="33"/>
        <end position="88"/>
    </location>
</feature>
<reference evidence="2 3" key="1">
    <citation type="submission" date="2021-03" db="EMBL/GenBank/DDBJ databases">
        <title>Sequencing the genomes of 1000 actinobacteria strains.</title>
        <authorList>
            <person name="Klenk H.-P."/>
        </authorList>
    </citation>
    <scope>NUCLEOTIDE SEQUENCE [LARGE SCALE GENOMIC DNA]</scope>
    <source>
        <strain evidence="2 3">DSM 45516</strain>
    </source>
</reference>
<organism evidence="2 3">
    <name type="scientific">Nocardia goodfellowii</name>
    <dbReference type="NCBI Taxonomy" id="882446"/>
    <lineage>
        <taxon>Bacteria</taxon>
        <taxon>Bacillati</taxon>
        <taxon>Actinomycetota</taxon>
        <taxon>Actinomycetes</taxon>
        <taxon>Mycobacteriales</taxon>
        <taxon>Nocardiaceae</taxon>
        <taxon>Nocardia</taxon>
    </lineage>
</organism>
<evidence type="ECO:0000256" key="1">
    <source>
        <dbReference type="SAM" id="SignalP"/>
    </source>
</evidence>
<dbReference type="Proteomes" id="UP001519325">
    <property type="component" value="Unassembled WGS sequence"/>
</dbReference>
<name>A0ABS4QHK2_9NOCA</name>
<dbReference type="RefSeq" id="WP_209892408.1">
    <property type="nucleotide sequence ID" value="NZ_JAGGMR010000001.1"/>
</dbReference>
<sequence length="88" mass="9850">MARGIAAYVRLIAVVFATAVLTGAVLATPARASDHTEWKRCVNNALSERRDTKKCDKDYPAESSEDATYRRYFYECIDRGGREGCLLD</sequence>
<evidence type="ECO:0000313" key="3">
    <source>
        <dbReference type="Proteomes" id="UP001519325"/>
    </source>
</evidence>
<protein>
    <submittedName>
        <fullName evidence="2">Uncharacterized protein</fullName>
    </submittedName>
</protein>
<gene>
    <name evidence="2" type="ORF">BJ987_004083</name>
</gene>
<dbReference type="EMBL" id="JAGGMR010000001">
    <property type="protein sequence ID" value="MBP2191182.1"/>
    <property type="molecule type" value="Genomic_DNA"/>
</dbReference>
<feature type="signal peptide" evidence="1">
    <location>
        <begin position="1"/>
        <end position="32"/>
    </location>
</feature>